<evidence type="ECO:0000313" key="2">
    <source>
        <dbReference type="Proteomes" id="UP000790709"/>
    </source>
</evidence>
<name>A0ACB8BVS5_9AGAM</name>
<accession>A0ACB8BVS5</accession>
<dbReference type="EMBL" id="MU266340">
    <property type="protein sequence ID" value="KAH7929562.1"/>
    <property type="molecule type" value="Genomic_DNA"/>
</dbReference>
<evidence type="ECO:0000313" key="1">
    <source>
        <dbReference type="EMBL" id="KAH7929562.1"/>
    </source>
</evidence>
<dbReference type="Proteomes" id="UP000790709">
    <property type="component" value="Unassembled WGS sequence"/>
</dbReference>
<reference evidence="1" key="1">
    <citation type="journal article" date="2021" name="New Phytol.">
        <title>Evolutionary innovations through gain and loss of genes in the ectomycorrhizal Boletales.</title>
        <authorList>
            <person name="Wu G."/>
            <person name="Miyauchi S."/>
            <person name="Morin E."/>
            <person name="Kuo A."/>
            <person name="Drula E."/>
            <person name="Varga T."/>
            <person name="Kohler A."/>
            <person name="Feng B."/>
            <person name="Cao Y."/>
            <person name="Lipzen A."/>
            <person name="Daum C."/>
            <person name="Hundley H."/>
            <person name="Pangilinan J."/>
            <person name="Johnson J."/>
            <person name="Barry K."/>
            <person name="LaButti K."/>
            <person name="Ng V."/>
            <person name="Ahrendt S."/>
            <person name="Min B."/>
            <person name="Choi I.G."/>
            <person name="Park H."/>
            <person name="Plett J.M."/>
            <person name="Magnuson J."/>
            <person name="Spatafora J.W."/>
            <person name="Nagy L.G."/>
            <person name="Henrissat B."/>
            <person name="Grigoriev I.V."/>
            <person name="Yang Z.L."/>
            <person name="Xu J."/>
            <person name="Martin F.M."/>
        </authorList>
    </citation>
    <scope>NUCLEOTIDE SEQUENCE</scope>
    <source>
        <strain evidence="1">KUC20120723A-06</strain>
    </source>
</reference>
<comment type="caution">
    <text evidence="1">The sequence shown here is derived from an EMBL/GenBank/DDBJ whole genome shotgun (WGS) entry which is preliminary data.</text>
</comment>
<gene>
    <name evidence="1" type="ORF">BV22DRAFT_1191955</name>
</gene>
<keyword evidence="2" id="KW-1185">Reference proteome</keyword>
<organism evidence="1 2">
    <name type="scientific">Leucogyrophana mollusca</name>
    <dbReference type="NCBI Taxonomy" id="85980"/>
    <lineage>
        <taxon>Eukaryota</taxon>
        <taxon>Fungi</taxon>
        <taxon>Dikarya</taxon>
        <taxon>Basidiomycota</taxon>
        <taxon>Agaricomycotina</taxon>
        <taxon>Agaricomycetes</taxon>
        <taxon>Agaricomycetidae</taxon>
        <taxon>Boletales</taxon>
        <taxon>Boletales incertae sedis</taxon>
        <taxon>Leucogyrophana</taxon>
    </lineage>
</organism>
<protein>
    <submittedName>
        <fullName evidence="1">Uncharacterized protein</fullName>
    </submittedName>
</protein>
<sequence>MDDSMDLAVDSDEVPRTKRFKHQSYKQTLKDVHLPSALDLSKFDHDITDNDSHFYLALQEWRQLNLSPAFLHFASKADPLAISMPLLLHNWKEIVELWKGALDVSDDEAMKALLDLLQKLAHDLRTTLAPVYLDVLELLLKLLNRPISAPTLTTLLATLSGLFRYLLVPSINPDLLSQTWNSIRSIIPTCNPEVQRATAEVWGSVLRRLKSTAREKALNLMAESIDEVEDATAWMVVFACKSVSQTLHTTTASVMAPLIDFYLRCERPDALYGLLRRVLTALVHHCKGPEQFSTVAELIVQRLSATANLVDPTDATYERLRRVLQIASVVCAVRQGSRMSPAQLTRLASELPSLPLVPALQCALLGFSTSLLTAGDMSLSTGPGRIFLLRAIETPSFGVLLLGTLAELGWGGWKLIALPALLKSTPTLLQQEPKQTLRLLASLQRTGRLTEVDIVWRRSVDNWVHDRFNLWEKNSERVDELIDILTLSEYVQSFPPLVILIINGLLDIPDPEEDWHSTYANAAWVIGACMHALADCDSDSWAGQVDMSRWVKKVAERWAWSEIVLQSLVILLKISPSKSEAFLFSDLYPFLKPRLLSHSRSMRLSAMKLLSSKLVKSSPGEQEVLKRCLQGEEVSLDVHGVRERVLRIGRVGQVVKEDEPLGADLCLRWLISQLKVNLRPVWSPASEAISSLAQRLGDHVWHLVFSELQGVSNGQAAKSAPEWLNEGEGEEDNADDPWEDERSWRDPGAHKVRSVVLKWLSSSLQRRAIIHDQVSAGRFDAISYESQLLGTLGQCSSLAEKHNREFVPLFLSLAGPDAETKMARHQLQSWLSLFSKFNNPKALHSTEELYSLYRSLLSHPDRSLQTISLSCLLTYKSPYLLSHENMLRLLLDDTRWRDELTSLDMSAIEAQDRRQLVDVIIRILFGLMLERKGGSRGGGRRAAVLSAMAGCTDEELSVLVDLMLKPIQSDSRARREGGFELRNVLPEVSQKQQSGFLTLLGDVLKNLGPRTTSYWPALLGSTLDLIANAQGPITAGERDDATEEDTDDQDEDEEAVEVTVSKSMRSVRQLGLKRFADFFRSPVTFDFSPYLAACFGTIISPRLTVLDKENTQAPSAILEMFLAWGSRPEYARYLVDYDPQVLPKVYACLVAINVKPTVLTRVFDLVERLLHLAGEDHTLSDALIKPHVSLLLHNLATLVERTKDEAALSSPLAQRQISILSDIAHHISDPTQAATLLQLLSPLLRKPTKVVSEKTKVNLLKILGSLFPLIPELPNQTSAVNAKVFELLSQLFLVFRFSQGRIALTLTFNALAGLDVNLRSLASLLDSLNAYSTKRINEPDFDRRLAAFATLNDQQHSSLSPRDWLPVVYNMLYFIQDPDELAVRNNAAFAFRRLVDIIAEGVSSEYETIFMRTVFPGLKKALRSKHELVRAEVLSVIAYAIVKCERIESLQEMRPLLASGDDEASFFTNIHHIQIHRRSRALRRLAEQCDEGYLRSRTLAEIFLPLVEHYITSTATLDHHLVTEAINTLGRIAKHLAWGVYHSLVQKYLRSSKEKDDSVRVYVRALVAVLENFHFSMEEVVQEIELDAAETNEGEVEEQIADQHAPPQASRPTDIKKIADAVNLRLLPSLLQYLEKRDETEDTLRIPISVGIVNVARHLPEAIREAQISKLLTVLSQVLRSRSQETRDLTRDTLCRIAVMLGPKYLPPMLREMRAALLRGPQLHVLAYVMHALLIHTTATEHVEIFGDLDDCVNDIAHVSAEVVFGESGKDVQSEDFKTKMREVRASASKGLDSFAIAAKHVSPSRISCLLLPLRSIMRETGSLKTMQQVDEVLRRIGGGLNANTRLTPTELLVLCHTLISQNARFLQEVPSVPKSNGKNKKNDAIVQMKRKVVVETDHYANNSFRFVVFGIDLFNTAFRRSRFDFHDTAIIARLEPMVKVIGNTLYSNSNAVVISGIKAAASIVKCPLKSIDKSVPVIVRQILEIIKQTGSAESEVVQTALKSLSTILRDCPAAQVKEKDLVFLLEFLAPDLEDPARQTSVFPMLRAIVSRKFVVPEIYDLMDKVSEIMVTSQSAQIQELCRGVLLQFLLDYPQGKGRLRNQMVFLAKNLSYVYESGRKSVMELLSAAVAKFEVGLVREYADLLFVALVMVLANDDSAKCREMAAELVKALISRLDDEHRKVTMNHLHTWATQETQVQLTRVSMQVYGLVIDVLQRDTAQYIGPLLEDVNGALDRSARELQSSRDADDDSMEVDIDWQVPYHSLLALSKVLRNFPEFTSDYEKIAWAHITSHLLFPHAWVRTAASRLLGLLFAAVPVAQPLSDLADDHPLSLVGMRDVAEKLSLQLKSEHLDAALSLQIVKNLFYIGKSFYVTPVAPSDPGESGPDESEGDEEEDEKELEGVEGEGKDSKRSPQDPLPWLFSKLSYQARSAHIARRNRSKSSENWVHQPSSVFRWFAAMVSHMDADRLESFLPHILSPLYRIAEDDTIRDDHMDELKTLAAELQDLVQTKIGTTKFANAYNRIRQGVLSVRQDRRTARVTQATVNPEAAAKRKMQRNVVKKESRKRKNRTFADSKGRVKRRREE</sequence>
<proteinExistence type="predicted"/>